<evidence type="ECO:0000313" key="2">
    <source>
        <dbReference type="Proteomes" id="UP000375470"/>
    </source>
</evidence>
<dbReference type="Proteomes" id="UP000375470">
    <property type="component" value="Segment"/>
</dbReference>
<gene>
    <name evidence="1" type="primary">226</name>
    <name evidence="1" type="ORF">SEA_DAUBENSKI_231</name>
</gene>
<protein>
    <submittedName>
        <fullName evidence="1">Uncharacterized protein</fullName>
    </submittedName>
</protein>
<organism evidence="1 2">
    <name type="scientific">Streptomyces phage Daubenski</name>
    <dbReference type="NCBI Taxonomy" id="2653725"/>
    <lineage>
        <taxon>Viruses</taxon>
        <taxon>Duplodnaviria</taxon>
        <taxon>Heunggongvirae</taxon>
        <taxon>Uroviricota</taxon>
        <taxon>Caudoviricetes</taxon>
        <taxon>Stanwilliamsviridae</taxon>
        <taxon>Boydwoodruffvirinae</taxon>
        <taxon>Samistivirus</taxon>
        <taxon>Samistivirus daubenski</taxon>
    </lineage>
</organism>
<dbReference type="RefSeq" id="YP_010104955.1">
    <property type="nucleotide sequence ID" value="NC_055822.1"/>
</dbReference>
<sequence length="83" mass="9722">MEYQKLSREIKTIFDRRGYQWKIDGVLTSPSKEDILETMRMMDERLANEPSGTWLELGHLIFIKTAGLMDVYVHMGTVEKNND</sequence>
<dbReference type="KEGG" id="vg:65122940"/>
<proteinExistence type="predicted"/>
<dbReference type="GeneID" id="65122940"/>
<keyword evidence="2" id="KW-1185">Reference proteome</keyword>
<reference evidence="1 2" key="1">
    <citation type="submission" date="2019-09" db="EMBL/GenBank/DDBJ databases">
        <authorList>
            <person name="Cummings J.R."/>
            <person name="Eaglin Z.M."/>
            <person name="Kluemper A.J."/>
            <person name="Powell E.A."/>
            <person name="Stamm J."/>
            <person name="Thompson S.A."/>
            <person name="Tolsma S."/>
            <person name="Caruso S.M."/>
            <person name="Garlena R.A."/>
            <person name="Russell D.A."/>
            <person name="Pope W.H."/>
            <person name="Jacobs-Se D."/>
            <person name="Hatfull G.F."/>
        </authorList>
    </citation>
    <scope>NUCLEOTIDE SEQUENCE [LARGE SCALE GENOMIC DNA]</scope>
</reference>
<name>A0A5Q2WGH3_9CAUD</name>
<evidence type="ECO:0000313" key="1">
    <source>
        <dbReference type="EMBL" id="QGH76498.1"/>
    </source>
</evidence>
<dbReference type="EMBL" id="MN444876">
    <property type="protein sequence ID" value="QGH76498.1"/>
    <property type="molecule type" value="Genomic_DNA"/>
</dbReference>
<accession>A0A5Q2WGH3</accession>